<organism evidence="1 2">
    <name type="scientific">Steinernema glaseri</name>
    <dbReference type="NCBI Taxonomy" id="37863"/>
    <lineage>
        <taxon>Eukaryota</taxon>
        <taxon>Metazoa</taxon>
        <taxon>Ecdysozoa</taxon>
        <taxon>Nematoda</taxon>
        <taxon>Chromadorea</taxon>
        <taxon>Rhabditida</taxon>
        <taxon>Tylenchina</taxon>
        <taxon>Panagrolaimomorpha</taxon>
        <taxon>Strongyloidoidea</taxon>
        <taxon>Steinernematidae</taxon>
        <taxon>Steinernema</taxon>
    </lineage>
</organism>
<name>A0A1I7ZGH9_9BILA</name>
<accession>A0A1I7ZGH9</accession>
<dbReference type="AlphaFoldDB" id="A0A1I7ZGH9"/>
<protein>
    <submittedName>
        <fullName evidence="2">Secreted protein</fullName>
    </submittedName>
</protein>
<dbReference type="Proteomes" id="UP000095287">
    <property type="component" value="Unplaced"/>
</dbReference>
<keyword evidence="1" id="KW-1185">Reference proteome</keyword>
<evidence type="ECO:0000313" key="1">
    <source>
        <dbReference type="Proteomes" id="UP000095287"/>
    </source>
</evidence>
<proteinExistence type="predicted"/>
<sequence>MPTSIHIWVVPEYAITLCPSSSQFYRGSKELNAKHHLCSVLLKSAFPTRPPARSHSEKAVYRRRICMMAFSQSAPQTEECTFGRLGPVRRFETSFATIKGQQAA</sequence>
<evidence type="ECO:0000313" key="2">
    <source>
        <dbReference type="WBParaSite" id="L893_g2597.t1"/>
    </source>
</evidence>
<dbReference type="WBParaSite" id="L893_g2597.t1">
    <property type="protein sequence ID" value="L893_g2597.t1"/>
    <property type="gene ID" value="L893_g2597"/>
</dbReference>
<reference evidence="2" key="1">
    <citation type="submission" date="2016-11" db="UniProtKB">
        <authorList>
            <consortium name="WormBaseParasite"/>
        </authorList>
    </citation>
    <scope>IDENTIFICATION</scope>
</reference>